<feature type="binding site" evidence="9">
    <location>
        <begin position="11"/>
        <end position="17"/>
    </location>
    <ligand>
        <name>NADP(+)</name>
        <dbReference type="ChEBI" id="CHEBI:58349"/>
    </ligand>
</feature>
<dbReference type="GO" id="GO:0070401">
    <property type="term" value="F:NADP+ binding"/>
    <property type="evidence" value="ECO:0007669"/>
    <property type="project" value="UniProtKB-UniRule"/>
</dbReference>
<dbReference type="InterPro" id="IPR036291">
    <property type="entry name" value="NAD(P)-bd_dom_sf"/>
</dbReference>
<organism evidence="11 12">
    <name type="scientific">Niallia nealsonii</name>
    <dbReference type="NCBI Taxonomy" id="115979"/>
    <lineage>
        <taxon>Bacteria</taxon>
        <taxon>Bacillati</taxon>
        <taxon>Bacillota</taxon>
        <taxon>Bacilli</taxon>
        <taxon>Bacillales</taxon>
        <taxon>Bacillaceae</taxon>
        <taxon>Niallia</taxon>
    </lineage>
</organism>
<dbReference type="AlphaFoldDB" id="A0A2N0Z2J4"/>
<feature type="binding site" evidence="9">
    <location>
        <position position="180"/>
    </location>
    <ligand>
        <name>NADP(+)</name>
        <dbReference type="ChEBI" id="CHEBI:58349"/>
    </ligand>
</feature>
<dbReference type="InterPro" id="IPR001509">
    <property type="entry name" value="Epimerase_deHydtase"/>
</dbReference>
<evidence type="ECO:0000256" key="6">
    <source>
        <dbReference type="ARBA" id="ARBA00023235"/>
    </source>
</evidence>
<dbReference type="Pfam" id="PF01370">
    <property type="entry name" value="Epimerase"/>
    <property type="match status" value="1"/>
</dbReference>
<feature type="binding site" evidence="9">
    <location>
        <position position="203"/>
    </location>
    <ligand>
        <name>substrate</name>
    </ligand>
</feature>
<feature type="binding site" evidence="9">
    <location>
        <begin position="164"/>
        <end position="167"/>
    </location>
    <ligand>
        <name>NADP(+)</name>
        <dbReference type="ChEBI" id="CHEBI:58349"/>
    </ligand>
</feature>
<dbReference type="FunFam" id="3.40.50.720:FF:000101">
    <property type="entry name" value="GDP-L-fucose synthase"/>
    <property type="match status" value="1"/>
</dbReference>
<evidence type="ECO:0000256" key="5">
    <source>
        <dbReference type="ARBA" id="ARBA00023002"/>
    </source>
</evidence>
<feature type="binding site" evidence="9">
    <location>
        <position position="141"/>
    </location>
    <ligand>
        <name>NADP(+)</name>
        <dbReference type="ChEBI" id="CHEBI:58349"/>
    </ligand>
</feature>
<keyword evidence="4 9" id="KW-0521">NADP</keyword>
<evidence type="ECO:0000256" key="2">
    <source>
        <dbReference type="ARBA" id="ARBA00005959"/>
    </source>
</evidence>
<comment type="similarity">
    <text evidence="2 9">Belongs to the NAD(P)-dependent epimerase/dehydratase family. Fucose synthase subfamily.</text>
</comment>
<feature type="site" description="Important for catalytic activity" evidence="9">
    <location>
        <position position="108"/>
    </location>
</feature>
<evidence type="ECO:0000256" key="3">
    <source>
        <dbReference type="ARBA" id="ARBA00012371"/>
    </source>
</evidence>
<dbReference type="CDD" id="cd05239">
    <property type="entry name" value="GDP_FS_SDR_e"/>
    <property type="match status" value="1"/>
</dbReference>
<dbReference type="EMBL" id="PISE01000020">
    <property type="protein sequence ID" value="PKG23709.1"/>
    <property type="molecule type" value="Genomic_DNA"/>
</dbReference>
<evidence type="ECO:0000256" key="4">
    <source>
        <dbReference type="ARBA" id="ARBA00022857"/>
    </source>
</evidence>
<dbReference type="HAMAP" id="MF_00956">
    <property type="entry name" value="GDP_fucose_synth"/>
    <property type="match status" value="1"/>
</dbReference>
<comment type="pathway">
    <text evidence="1 9">Nucleotide-sugar biosynthesis; GDP-L-fucose biosynthesis via de novo pathway; GDP-L-fucose from GDP-alpha-D-mannose: step 2/2.</text>
</comment>
<keyword evidence="5 9" id="KW-0560">Oxidoreductase</keyword>
<comment type="catalytic activity">
    <reaction evidence="8 9">
        <text>GDP-beta-L-fucose + NADP(+) = GDP-4-dehydro-alpha-D-rhamnose + NADPH + H(+)</text>
        <dbReference type="Rhea" id="RHEA:18885"/>
        <dbReference type="ChEBI" id="CHEBI:15378"/>
        <dbReference type="ChEBI" id="CHEBI:57273"/>
        <dbReference type="ChEBI" id="CHEBI:57783"/>
        <dbReference type="ChEBI" id="CHEBI:57964"/>
        <dbReference type="ChEBI" id="CHEBI:58349"/>
        <dbReference type="EC" id="1.1.1.271"/>
    </reaction>
</comment>
<dbReference type="UniPathway" id="UPA00128">
    <property type="reaction ID" value="UER00191"/>
</dbReference>
<feature type="binding site" evidence="9">
    <location>
        <position position="270"/>
    </location>
    <ligand>
        <name>substrate</name>
    </ligand>
</feature>
<name>A0A2N0Z2J4_9BACI</name>
<evidence type="ECO:0000313" key="12">
    <source>
        <dbReference type="Proteomes" id="UP000233375"/>
    </source>
</evidence>
<feature type="active site" description="Proton donor/acceptor" evidence="9">
    <location>
        <position position="137"/>
    </location>
</feature>
<dbReference type="EC" id="1.1.1.271" evidence="3 9"/>
<evidence type="ECO:0000259" key="10">
    <source>
        <dbReference type="Pfam" id="PF01370"/>
    </source>
</evidence>
<feature type="domain" description="NAD-dependent epimerase/dehydratase" evidence="10">
    <location>
        <begin position="7"/>
        <end position="238"/>
    </location>
</feature>
<dbReference type="PANTHER" id="PTHR43238">
    <property type="entry name" value="GDP-L-FUCOSE SYNTHASE"/>
    <property type="match status" value="1"/>
</dbReference>
<evidence type="ECO:0000256" key="9">
    <source>
        <dbReference type="HAMAP-Rule" id="MF_00956"/>
    </source>
</evidence>
<evidence type="ECO:0000256" key="7">
    <source>
        <dbReference type="ARBA" id="ARBA00023268"/>
    </source>
</evidence>
<gene>
    <name evidence="9" type="primary">fcl</name>
    <name evidence="11" type="ORF">CWS01_10220</name>
</gene>
<feature type="binding site" evidence="9">
    <location>
        <position position="188"/>
    </location>
    <ligand>
        <name>substrate</name>
    </ligand>
</feature>
<comment type="caution">
    <text evidence="11">The sequence shown here is derived from an EMBL/GenBank/DDBJ whole genome shotgun (WGS) entry which is preliminary data.</text>
</comment>
<accession>A0A2N0Z2J4</accession>
<protein>
    <recommendedName>
        <fullName evidence="3 9">GDP-L-fucose synthase</fullName>
        <ecNumber evidence="3 9">1.1.1.271</ecNumber>
    </recommendedName>
    <alternativeName>
        <fullName evidence="9">GDP-4-keto-6-deoxy-D-mannose-3,5-epimerase-4-reductase</fullName>
    </alternativeName>
</protein>
<feature type="binding site" evidence="9">
    <location>
        <position position="210"/>
    </location>
    <ligand>
        <name>substrate</name>
    </ligand>
</feature>
<dbReference type="Gene3D" id="3.90.25.10">
    <property type="entry name" value="UDP-galactose 4-epimerase, domain 1"/>
    <property type="match status" value="1"/>
</dbReference>
<reference evidence="11 12" key="1">
    <citation type="journal article" date="2003" name="Int. J. Syst. Evol. Microbiol.">
        <title>Bacillus nealsonii sp. nov., isolated from a spacecraft-assembly facility, whose spores are gamma-radiation resistant.</title>
        <authorList>
            <person name="Venkateswaran K."/>
            <person name="Kempf M."/>
            <person name="Chen F."/>
            <person name="Satomi M."/>
            <person name="Nicholson W."/>
            <person name="Kern R."/>
        </authorList>
    </citation>
    <scope>NUCLEOTIDE SEQUENCE [LARGE SCALE GENOMIC DNA]</scope>
    <source>
        <strain evidence="11 12">FO-92</strain>
    </source>
</reference>
<keyword evidence="12" id="KW-1185">Reference proteome</keyword>
<dbReference type="GO" id="GO:0042351">
    <property type="term" value="P:'de novo' GDP-L-fucose biosynthetic process"/>
    <property type="evidence" value="ECO:0007669"/>
    <property type="project" value="UniProtKB-UniRule"/>
</dbReference>
<dbReference type="InterPro" id="IPR028614">
    <property type="entry name" value="GDP_fucose/colitose_synth"/>
</dbReference>
<comment type="function">
    <text evidence="9">Catalyzes the two-step NADP-dependent conversion of GDP-4-dehydro-6-deoxy-D-mannose to GDP-fucose, involving an epimerase and a reductase reaction.</text>
</comment>
<dbReference type="GO" id="GO:0016853">
    <property type="term" value="F:isomerase activity"/>
    <property type="evidence" value="ECO:0007669"/>
    <property type="project" value="UniProtKB-KW"/>
</dbReference>
<dbReference type="PANTHER" id="PTHR43238:SF1">
    <property type="entry name" value="GDP-L-FUCOSE SYNTHASE"/>
    <property type="match status" value="1"/>
</dbReference>
<feature type="binding site" evidence="9">
    <location>
        <begin position="106"/>
        <end position="109"/>
    </location>
    <ligand>
        <name>NADP(+)</name>
        <dbReference type="ChEBI" id="CHEBI:58349"/>
    </ligand>
</feature>
<proteinExistence type="inferred from homology"/>
<dbReference type="OrthoDB" id="9811425at2"/>
<dbReference type="GO" id="GO:0050577">
    <property type="term" value="F:GDP-L-fucose synthase activity"/>
    <property type="evidence" value="ECO:0007669"/>
    <property type="project" value="UniProtKB-UniRule"/>
</dbReference>
<keyword evidence="7 9" id="KW-0511">Multifunctional enzyme</keyword>
<dbReference type="Gene3D" id="3.40.50.720">
    <property type="entry name" value="NAD(P)-binding Rossmann-like Domain"/>
    <property type="match status" value="1"/>
</dbReference>
<evidence type="ECO:0000256" key="1">
    <source>
        <dbReference type="ARBA" id="ARBA00004883"/>
    </source>
</evidence>
<dbReference type="SUPFAM" id="SSF51735">
    <property type="entry name" value="NAD(P)-binding Rossmann-fold domains"/>
    <property type="match status" value="1"/>
</dbReference>
<dbReference type="RefSeq" id="WP_101177100.1">
    <property type="nucleotide sequence ID" value="NZ_PISE01000020.1"/>
</dbReference>
<evidence type="ECO:0000256" key="8">
    <source>
        <dbReference type="ARBA" id="ARBA00051935"/>
    </source>
</evidence>
<keyword evidence="6 9" id="KW-0413">Isomerase</keyword>
<feature type="site" description="Important for catalytic activity" evidence="9">
    <location>
        <position position="110"/>
    </location>
</feature>
<evidence type="ECO:0000313" key="11">
    <source>
        <dbReference type="EMBL" id="PKG23709.1"/>
    </source>
</evidence>
<sequence>MNKTSKIYVAGHRGLVGSAILRKLESEGYTNLVYRTSSELDLRNPLEVDRFFKEEEIEYVFLAAAKVGGIVANNAYPADFIRDNLMIQTNVIDASYRTSVKKLLFLGSTCIFPKMAPQPLKEEYLLTGKLEPTNEPYAIAKIAGIKMCESYNRQYGTKYISAMPTNLYGENDNFDLHSSHVLPALIRKFHEAKVNNSEYVEVWGTGTPKREFLYSDDLADACLFLMNNYEGNEIVNIGVGEDLPIKDLAYLVKKVTGFEGELKFDTTKPDGTPRKLVDVTKINSLGWKASTSLEDGLQKAYNWFLENELEVTKLSRNNKL</sequence>
<dbReference type="Proteomes" id="UP000233375">
    <property type="component" value="Unassembled WGS sequence"/>
</dbReference>